<dbReference type="AlphaFoldDB" id="A0A9D1FPP8"/>
<evidence type="ECO:0000256" key="7">
    <source>
        <dbReference type="ARBA" id="ARBA00023098"/>
    </source>
</evidence>
<evidence type="ECO:0000256" key="8">
    <source>
        <dbReference type="ARBA" id="ARBA00023209"/>
    </source>
</evidence>
<dbReference type="Gene3D" id="3.40.50.1970">
    <property type="match status" value="1"/>
</dbReference>
<dbReference type="GO" id="GO:0008654">
    <property type="term" value="P:phospholipid biosynthetic process"/>
    <property type="evidence" value="ECO:0007669"/>
    <property type="project" value="UniProtKB-KW"/>
</dbReference>
<evidence type="ECO:0000256" key="6">
    <source>
        <dbReference type="ARBA" id="ARBA00023027"/>
    </source>
</evidence>
<reference evidence="10" key="2">
    <citation type="journal article" date="2021" name="PeerJ">
        <title>Extensive microbial diversity within the chicken gut microbiome revealed by metagenomics and culture.</title>
        <authorList>
            <person name="Gilroy R."/>
            <person name="Ravi A."/>
            <person name="Getino M."/>
            <person name="Pursley I."/>
            <person name="Horton D.L."/>
            <person name="Alikhan N.F."/>
            <person name="Baker D."/>
            <person name="Gharbi K."/>
            <person name="Hall N."/>
            <person name="Watson M."/>
            <person name="Adriaenssens E.M."/>
            <person name="Foster-Nyarko E."/>
            <person name="Jarju S."/>
            <person name="Secka A."/>
            <person name="Antonio M."/>
            <person name="Oren A."/>
            <person name="Chaudhuri R.R."/>
            <person name="La Ragione R."/>
            <person name="Hildebrand F."/>
            <person name="Pallen M.J."/>
        </authorList>
    </citation>
    <scope>NUCLEOTIDE SEQUENCE</scope>
    <source>
        <strain evidence="10">CHK199-13235</strain>
    </source>
</reference>
<accession>A0A9D1FPP8</accession>
<dbReference type="GO" id="GO:0046872">
    <property type="term" value="F:metal ion binding"/>
    <property type="evidence" value="ECO:0007669"/>
    <property type="project" value="UniProtKB-KW"/>
</dbReference>
<evidence type="ECO:0000256" key="1">
    <source>
        <dbReference type="ARBA" id="ARBA00022490"/>
    </source>
</evidence>
<dbReference type="EMBL" id="DVJP01000080">
    <property type="protein sequence ID" value="HIS77584.1"/>
    <property type="molecule type" value="Genomic_DNA"/>
</dbReference>
<evidence type="ECO:0000256" key="4">
    <source>
        <dbReference type="ARBA" id="ARBA00022857"/>
    </source>
</evidence>
<evidence type="ECO:0000256" key="9">
    <source>
        <dbReference type="ARBA" id="ARBA00023264"/>
    </source>
</evidence>
<protein>
    <submittedName>
        <fullName evidence="10">Sn-glycerol-1-phosphate dehydrogenase</fullName>
    </submittedName>
</protein>
<keyword evidence="1" id="KW-0963">Cytoplasm</keyword>
<sequence length="438" mass="48036">MTIAERIEKDIVSCPCGRLHHTSLKIVEISAGAREKLPEVLEKLQYGRVFWIADENTWPILGEKAVALMRQAGIQESGVVLPGDVHADELGVGRVMMHIDRTADVLLAIGSGTINDIAKFLSSRLFISYIVLATAPSMDGFASSVAAMTTDQMKTTYEAHVPEAILADLDVLSQAPMEMIAAGAADVLGKFNALCDWKISSLINGEYYCEMIADLMREAVEKVAASAPGLQKREPAAIAGLTEALILSGVAMSFAGNSRPASGSEHHLSHFWEMRFLRERRRPLLHGTKVGVGTVLSIRMAEKLLDTPVDFAKAAEHAKNFDREQWAELVKKGYGPAAEGVFALERTAKKNDPAEHAKRLTVIQSRWEELKTVMRENLPSSEKVMELLRTLGGPVSPEEIGVEPSLVKEAVLLAKELRNRYTILQLLWDLGLLEEFAG</sequence>
<keyword evidence="5" id="KW-0560">Oxidoreductase</keyword>
<keyword evidence="4" id="KW-0521">NADP</keyword>
<evidence type="ECO:0000256" key="3">
    <source>
        <dbReference type="ARBA" id="ARBA00022723"/>
    </source>
</evidence>
<dbReference type="Pfam" id="PF13685">
    <property type="entry name" value="Fe-ADH_2"/>
    <property type="match status" value="1"/>
</dbReference>
<proteinExistence type="predicted"/>
<dbReference type="CDD" id="cd08175">
    <property type="entry name" value="G1PDH"/>
    <property type="match status" value="1"/>
</dbReference>
<dbReference type="PANTHER" id="PTHR43616:SF5">
    <property type="entry name" value="GLYCEROL DEHYDROGENASE 1"/>
    <property type="match status" value="1"/>
</dbReference>
<keyword evidence="2" id="KW-0444">Lipid biosynthesis</keyword>
<keyword evidence="7" id="KW-0443">Lipid metabolism</keyword>
<dbReference type="Gene3D" id="1.20.1090.10">
    <property type="entry name" value="Dehydroquinate synthase-like - alpha domain"/>
    <property type="match status" value="1"/>
</dbReference>
<keyword evidence="3" id="KW-0479">Metal-binding</keyword>
<gene>
    <name evidence="10" type="ORF">IAB51_12395</name>
</gene>
<dbReference type="InterPro" id="IPR016205">
    <property type="entry name" value="Glycerol_DH"/>
</dbReference>
<name>A0A9D1FPP8_9FIRM</name>
<comment type="caution">
    <text evidence="10">The sequence shown here is derived from an EMBL/GenBank/DDBJ whole genome shotgun (WGS) entry which is preliminary data.</text>
</comment>
<reference evidence="10" key="1">
    <citation type="submission" date="2020-10" db="EMBL/GenBank/DDBJ databases">
        <authorList>
            <person name="Gilroy R."/>
        </authorList>
    </citation>
    <scope>NUCLEOTIDE SEQUENCE</scope>
    <source>
        <strain evidence="10">CHK199-13235</strain>
    </source>
</reference>
<keyword evidence="6" id="KW-0520">NAD</keyword>
<dbReference type="PANTHER" id="PTHR43616">
    <property type="entry name" value="GLYCEROL DEHYDROGENASE"/>
    <property type="match status" value="1"/>
</dbReference>
<dbReference type="Proteomes" id="UP000824002">
    <property type="component" value="Unassembled WGS sequence"/>
</dbReference>
<dbReference type="GO" id="GO:0016614">
    <property type="term" value="F:oxidoreductase activity, acting on CH-OH group of donors"/>
    <property type="evidence" value="ECO:0007669"/>
    <property type="project" value="InterPro"/>
</dbReference>
<evidence type="ECO:0000313" key="11">
    <source>
        <dbReference type="Proteomes" id="UP000824002"/>
    </source>
</evidence>
<organism evidence="10 11">
    <name type="scientific">Candidatus Merdivicinus excrementipullorum</name>
    <dbReference type="NCBI Taxonomy" id="2840867"/>
    <lineage>
        <taxon>Bacteria</taxon>
        <taxon>Bacillati</taxon>
        <taxon>Bacillota</taxon>
        <taxon>Clostridia</taxon>
        <taxon>Eubacteriales</taxon>
        <taxon>Oscillospiraceae</taxon>
        <taxon>Oscillospiraceae incertae sedis</taxon>
        <taxon>Candidatus Merdivicinus</taxon>
    </lineage>
</organism>
<dbReference type="InterPro" id="IPR032837">
    <property type="entry name" value="G1PDH"/>
</dbReference>
<evidence type="ECO:0000313" key="10">
    <source>
        <dbReference type="EMBL" id="HIS77584.1"/>
    </source>
</evidence>
<evidence type="ECO:0000256" key="2">
    <source>
        <dbReference type="ARBA" id="ARBA00022516"/>
    </source>
</evidence>
<keyword evidence="8" id="KW-0594">Phospholipid biosynthesis</keyword>
<keyword evidence="9" id="KW-1208">Phospholipid metabolism</keyword>
<dbReference type="SUPFAM" id="SSF56796">
    <property type="entry name" value="Dehydroquinate synthase-like"/>
    <property type="match status" value="1"/>
</dbReference>
<evidence type="ECO:0000256" key="5">
    <source>
        <dbReference type="ARBA" id="ARBA00023002"/>
    </source>
</evidence>